<comment type="catalytic activity">
    <reaction evidence="5">
        <text>a long-chain fatty acid + ATP + CoA = a long-chain fatty acyl-CoA + AMP + diphosphate</text>
        <dbReference type="Rhea" id="RHEA:15421"/>
        <dbReference type="ChEBI" id="CHEBI:30616"/>
        <dbReference type="ChEBI" id="CHEBI:33019"/>
        <dbReference type="ChEBI" id="CHEBI:57287"/>
        <dbReference type="ChEBI" id="CHEBI:57560"/>
        <dbReference type="ChEBI" id="CHEBI:83139"/>
        <dbReference type="ChEBI" id="CHEBI:456215"/>
        <dbReference type="EC" id="6.2.1.3"/>
    </reaction>
    <physiologicalReaction direction="left-to-right" evidence="5">
        <dbReference type="Rhea" id="RHEA:15422"/>
    </physiologicalReaction>
</comment>
<keyword evidence="4" id="KW-0443">Lipid metabolism</keyword>
<dbReference type="InterPro" id="IPR042099">
    <property type="entry name" value="ANL_N_sf"/>
</dbReference>
<dbReference type="GO" id="GO:0004467">
    <property type="term" value="F:long-chain fatty acid-CoA ligase activity"/>
    <property type="evidence" value="ECO:0007669"/>
    <property type="project" value="UniProtKB-EC"/>
</dbReference>
<comment type="caution">
    <text evidence="8">The sequence shown here is derived from an EMBL/GenBank/DDBJ whole genome shotgun (WGS) entry which is preliminary data.</text>
</comment>
<dbReference type="Proteomes" id="UP000005845">
    <property type="component" value="Unassembled WGS sequence"/>
</dbReference>
<name>H5U4R1_9ACTN</name>
<dbReference type="SUPFAM" id="SSF56801">
    <property type="entry name" value="Acetyl-CoA synthetase-like"/>
    <property type="match status" value="1"/>
</dbReference>
<keyword evidence="9" id="KW-1185">Reference proteome</keyword>
<dbReference type="Pfam" id="PF00501">
    <property type="entry name" value="AMP-binding"/>
    <property type="match status" value="1"/>
</dbReference>
<dbReference type="AlphaFoldDB" id="H5U4R1"/>
<comment type="similarity">
    <text evidence="1">Belongs to the ATP-dependent AMP-binding enzyme family.</text>
</comment>
<dbReference type="Gene3D" id="3.30.300.30">
    <property type="match status" value="1"/>
</dbReference>
<evidence type="ECO:0000256" key="3">
    <source>
        <dbReference type="ARBA" id="ARBA00022832"/>
    </source>
</evidence>
<dbReference type="InterPro" id="IPR000873">
    <property type="entry name" value="AMP-dep_synth/lig_dom"/>
</dbReference>
<dbReference type="PANTHER" id="PTHR43272:SF32">
    <property type="entry name" value="AMP-DEPENDENT SYNTHETASE_LIGASE DOMAIN-CONTAINING PROTEIN"/>
    <property type="match status" value="1"/>
</dbReference>
<evidence type="ECO:0000313" key="8">
    <source>
        <dbReference type="EMBL" id="GAB40719.1"/>
    </source>
</evidence>
<gene>
    <name evidence="8" type="primary">fadD</name>
    <name evidence="8" type="ORF">GOSPT_114_00630</name>
</gene>
<sequence length="606" mass="65033">MPDTTSQGATYMQQYATPSDLTVEDKATLVDTLLRYRDERPTLPLFKRLSSGQWITVTAKHFADEVDGVAKGLIASGIEPGDRVAICSATRYEWSLLDYAIWRAGATTVAVYETSAPDQVQYLLDDSGTVALIVEDDNHRDKFREVTAALPALRETFVIDDGAVNELTQRGADVPDSELDSRHANTVSSDAATLIYTSGTTGRPKGVVLTHANFLAECAATREAVGSGLEEGNSTLLFLPLAHVFARVIAVASLESGVIVGHTSDIPHLVEHLATFKPNYVLSVPRVFEKVYNSAKQKAYDGGKGSIFDKAADTAIEYSEALEKGGPGIVLKLKHKVFDALVYNKLRAALGGNCDGAISGGAPLGARLGHFFRGAGVPVYEGYGLSETTAAITANSEEHQRVGSVGRPIPGVTIAIAEEDGEVLVKGPVVFTEYWHNPDATADAIRDGWFHTGDVGRLDDGFLYITGRKKELIVTAGGKNVSPAQLEDSIRAHPMISQCLVVGDNKPFIAALITIDTEAVPGWLERNGLAADTPLTELASNDKLRAEITEAVDAANAKVSKAEAIKKFNILDTDFTIDSGELTPTMKLKRNIIHSAHQKAIADLYT</sequence>
<organism evidence="8 9">
    <name type="scientific">Gordonia sputi NBRC 100414</name>
    <dbReference type="NCBI Taxonomy" id="1089453"/>
    <lineage>
        <taxon>Bacteria</taxon>
        <taxon>Bacillati</taxon>
        <taxon>Actinomycetota</taxon>
        <taxon>Actinomycetes</taxon>
        <taxon>Mycobacteriales</taxon>
        <taxon>Gordoniaceae</taxon>
        <taxon>Gordonia</taxon>
    </lineage>
</organism>
<dbReference type="CDD" id="cd05907">
    <property type="entry name" value="VL_LC_FACS_like"/>
    <property type="match status" value="1"/>
</dbReference>
<protein>
    <recommendedName>
        <fullName evidence="6">Acyl-CoA synthetase</fullName>
    </recommendedName>
</protein>
<evidence type="ECO:0000256" key="5">
    <source>
        <dbReference type="ARBA" id="ARBA00024484"/>
    </source>
</evidence>
<feature type="domain" description="AMP-dependent synthetase/ligase" evidence="7">
    <location>
        <begin position="52"/>
        <end position="435"/>
    </location>
</feature>
<dbReference type="InterPro" id="IPR020845">
    <property type="entry name" value="AMP-binding_CS"/>
</dbReference>
<dbReference type="eggNOG" id="COG1022">
    <property type="taxonomic scope" value="Bacteria"/>
</dbReference>
<keyword evidence="2 8" id="KW-0436">Ligase</keyword>
<reference evidence="8 9" key="1">
    <citation type="submission" date="2012-02" db="EMBL/GenBank/DDBJ databases">
        <title>Whole genome shotgun sequence of Gordonia sputi NBRC 100414.</title>
        <authorList>
            <person name="Yoshida I."/>
            <person name="Hosoyama A."/>
            <person name="Tsuchikane K."/>
            <person name="Katsumata H."/>
            <person name="Yamazaki S."/>
            <person name="Fujita N."/>
        </authorList>
    </citation>
    <scope>NUCLEOTIDE SEQUENCE [LARGE SCALE GENOMIC DNA]</scope>
    <source>
        <strain evidence="8 9">NBRC 100414</strain>
    </source>
</reference>
<evidence type="ECO:0000256" key="6">
    <source>
        <dbReference type="ARBA" id="ARBA00032875"/>
    </source>
</evidence>
<dbReference type="Gene3D" id="3.40.50.12780">
    <property type="entry name" value="N-terminal domain of ligase-like"/>
    <property type="match status" value="1"/>
</dbReference>
<dbReference type="GO" id="GO:0016020">
    <property type="term" value="C:membrane"/>
    <property type="evidence" value="ECO:0007669"/>
    <property type="project" value="TreeGrafter"/>
</dbReference>
<evidence type="ECO:0000313" key="9">
    <source>
        <dbReference type="Proteomes" id="UP000005845"/>
    </source>
</evidence>
<dbReference type="EMBL" id="BAFC01000112">
    <property type="protein sequence ID" value="GAB40719.1"/>
    <property type="molecule type" value="Genomic_DNA"/>
</dbReference>
<dbReference type="InterPro" id="IPR045851">
    <property type="entry name" value="AMP-bd_C_sf"/>
</dbReference>
<evidence type="ECO:0000259" key="7">
    <source>
        <dbReference type="Pfam" id="PF00501"/>
    </source>
</evidence>
<dbReference type="PROSITE" id="PS00455">
    <property type="entry name" value="AMP_BINDING"/>
    <property type="match status" value="1"/>
</dbReference>
<keyword evidence="3" id="KW-0276">Fatty acid metabolism</keyword>
<accession>H5U4R1</accession>
<evidence type="ECO:0000256" key="1">
    <source>
        <dbReference type="ARBA" id="ARBA00006432"/>
    </source>
</evidence>
<evidence type="ECO:0000256" key="4">
    <source>
        <dbReference type="ARBA" id="ARBA00023098"/>
    </source>
</evidence>
<proteinExistence type="inferred from homology"/>
<evidence type="ECO:0000256" key="2">
    <source>
        <dbReference type="ARBA" id="ARBA00022598"/>
    </source>
</evidence>
<dbReference type="Pfam" id="PF23562">
    <property type="entry name" value="AMP-binding_C_3"/>
    <property type="match status" value="1"/>
</dbReference>
<dbReference type="PANTHER" id="PTHR43272">
    <property type="entry name" value="LONG-CHAIN-FATTY-ACID--COA LIGASE"/>
    <property type="match status" value="1"/>
</dbReference>